<dbReference type="EMBL" id="CP063412">
    <property type="protein sequence ID" value="QSZ36909.1"/>
    <property type="molecule type" value="Genomic_DNA"/>
</dbReference>
<reference evidence="2" key="1">
    <citation type="submission" date="2020-10" db="EMBL/GenBank/DDBJ databases">
        <title>Genome Sequence of Monilinia vaccinii-corymbosi Sheds Light on Mummy Berry Disease Infection of Blueberry and Mating Type.</title>
        <authorList>
            <person name="Yow A.G."/>
            <person name="Zhang Y."/>
            <person name="Bansal K."/>
            <person name="Eacker S.M."/>
            <person name="Sullivan S."/>
            <person name="Liachko I."/>
            <person name="Cubeta M.A."/>
            <person name="Rollins J.A."/>
            <person name="Ashrafi H."/>
        </authorList>
    </citation>
    <scope>NUCLEOTIDE SEQUENCE</scope>
    <source>
        <strain evidence="2">RL-1</strain>
    </source>
</reference>
<proteinExistence type="predicted"/>
<dbReference type="AlphaFoldDB" id="A0A8A3PPT0"/>
<organism evidence="2 3">
    <name type="scientific">Monilinia vaccinii-corymbosi</name>
    <dbReference type="NCBI Taxonomy" id="61207"/>
    <lineage>
        <taxon>Eukaryota</taxon>
        <taxon>Fungi</taxon>
        <taxon>Dikarya</taxon>
        <taxon>Ascomycota</taxon>
        <taxon>Pezizomycotina</taxon>
        <taxon>Leotiomycetes</taxon>
        <taxon>Helotiales</taxon>
        <taxon>Sclerotiniaceae</taxon>
        <taxon>Monilinia</taxon>
    </lineage>
</organism>
<dbReference type="Proteomes" id="UP000672032">
    <property type="component" value="Chromosome 8"/>
</dbReference>
<evidence type="ECO:0000313" key="2">
    <source>
        <dbReference type="EMBL" id="QSZ36909.1"/>
    </source>
</evidence>
<feature type="region of interest" description="Disordered" evidence="1">
    <location>
        <begin position="1"/>
        <end position="30"/>
    </location>
</feature>
<name>A0A8A3PPT0_9HELO</name>
<sequence>MKRTGTNLLPRRKRQAGAMAGAAGDEPGEPATPLKFVIGVDYGTAFTSVSYYVHPIGDGSPPVSPAQILSIKNWPGDLNCPMDGDRYLSAINYFVSRDHVCRIDVDSDMRRSHLRVR</sequence>
<dbReference type="OrthoDB" id="2963168at2759"/>
<evidence type="ECO:0000313" key="3">
    <source>
        <dbReference type="Proteomes" id="UP000672032"/>
    </source>
</evidence>
<gene>
    <name evidence="2" type="ORF">DSL72_008999</name>
</gene>
<keyword evidence="3" id="KW-1185">Reference proteome</keyword>
<accession>A0A8A3PPT0</accession>
<evidence type="ECO:0000256" key="1">
    <source>
        <dbReference type="SAM" id="MobiDB-lite"/>
    </source>
</evidence>
<protein>
    <submittedName>
        <fullName evidence="2">Uncharacterized protein</fullName>
    </submittedName>
</protein>
<feature type="compositionally biased region" description="Low complexity" evidence="1">
    <location>
        <begin position="16"/>
        <end position="30"/>
    </location>
</feature>